<dbReference type="GO" id="GO:0016020">
    <property type="term" value="C:membrane"/>
    <property type="evidence" value="ECO:0007669"/>
    <property type="project" value="UniProtKB-SubCell"/>
</dbReference>
<evidence type="ECO:0000256" key="2">
    <source>
        <dbReference type="ARBA" id="ARBA00009190"/>
    </source>
</evidence>
<evidence type="ECO:0000313" key="7">
    <source>
        <dbReference type="EMBL" id="MFC7097961.1"/>
    </source>
</evidence>
<feature type="transmembrane region" description="Helical" evidence="6">
    <location>
        <begin position="38"/>
        <end position="61"/>
    </location>
</feature>
<evidence type="ECO:0000256" key="5">
    <source>
        <dbReference type="ARBA" id="ARBA00023136"/>
    </source>
</evidence>
<keyword evidence="5 6" id="KW-0472">Membrane</keyword>
<keyword evidence="3 6" id="KW-0812">Transmembrane</keyword>
<dbReference type="InterPro" id="IPR001727">
    <property type="entry name" value="GDT1-like"/>
</dbReference>
<evidence type="ECO:0000256" key="3">
    <source>
        <dbReference type="ARBA" id="ARBA00022692"/>
    </source>
</evidence>
<protein>
    <submittedName>
        <fullName evidence="7">TMEM165/GDT1 family protein</fullName>
    </submittedName>
</protein>
<comment type="subcellular location">
    <subcellularLocation>
        <location evidence="1">Membrane</location>
        <topology evidence="1">Multi-pass membrane protein</topology>
    </subcellularLocation>
</comment>
<comment type="caution">
    <text evidence="7">The sequence shown here is derived from an EMBL/GenBank/DDBJ whole genome shotgun (WGS) entry which is preliminary data.</text>
</comment>
<dbReference type="AlphaFoldDB" id="A0ABD5X493"/>
<feature type="transmembrane region" description="Helical" evidence="6">
    <location>
        <begin position="68"/>
        <end position="86"/>
    </location>
</feature>
<accession>A0ABD5X493</accession>
<evidence type="ECO:0000256" key="6">
    <source>
        <dbReference type="SAM" id="Phobius"/>
    </source>
</evidence>
<keyword evidence="8" id="KW-1185">Reference proteome</keyword>
<feature type="transmembrane region" description="Helical" evidence="6">
    <location>
        <begin position="165"/>
        <end position="185"/>
    </location>
</feature>
<dbReference type="PANTHER" id="PTHR12608:SF1">
    <property type="entry name" value="TRANSMEMBRANE PROTEIN 165"/>
    <property type="match status" value="1"/>
</dbReference>
<evidence type="ECO:0000256" key="1">
    <source>
        <dbReference type="ARBA" id="ARBA00004141"/>
    </source>
</evidence>
<comment type="similarity">
    <text evidence="2">Belongs to the GDT1 family.</text>
</comment>
<dbReference type="EMBL" id="JBHTAG010000003">
    <property type="protein sequence ID" value="MFC7097961.1"/>
    <property type="molecule type" value="Genomic_DNA"/>
</dbReference>
<evidence type="ECO:0000313" key="8">
    <source>
        <dbReference type="Proteomes" id="UP001596388"/>
    </source>
</evidence>
<keyword evidence="4 6" id="KW-1133">Transmembrane helix</keyword>
<dbReference type="GeneID" id="79271122"/>
<reference evidence="7 8" key="1">
    <citation type="journal article" date="2019" name="Int. J. Syst. Evol. Microbiol.">
        <title>The Global Catalogue of Microorganisms (GCM) 10K type strain sequencing project: providing services to taxonomists for standard genome sequencing and annotation.</title>
        <authorList>
            <consortium name="The Broad Institute Genomics Platform"/>
            <consortium name="The Broad Institute Genome Sequencing Center for Infectious Disease"/>
            <person name="Wu L."/>
            <person name="Ma J."/>
        </authorList>
    </citation>
    <scope>NUCLEOTIDE SEQUENCE [LARGE SCALE GENOMIC DNA]</scope>
    <source>
        <strain evidence="7 8">DT55</strain>
    </source>
</reference>
<gene>
    <name evidence="7" type="ORF">ACFQKD_11660</name>
</gene>
<organism evidence="7 8">
    <name type="scientific">Halobaculum marinum</name>
    <dbReference type="NCBI Taxonomy" id="3031996"/>
    <lineage>
        <taxon>Archaea</taxon>
        <taxon>Methanobacteriati</taxon>
        <taxon>Methanobacteriota</taxon>
        <taxon>Stenosarchaea group</taxon>
        <taxon>Halobacteria</taxon>
        <taxon>Halobacteriales</taxon>
        <taxon>Haloferacaceae</taxon>
        <taxon>Halobaculum</taxon>
    </lineage>
</organism>
<name>A0ABD5X493_9EURY</name>
<sequence length="238" mass="24547">MTYWEIVVVAAVSQLAVLPGEKVQFIIAGLSTRYRPALVVAAAGTAFAGWTALEIAFGAALQSMLSAAVLDAFTAVMFLAFAVLLVRSAPGADAGPQPTETDGGEVQGTEVLPGVDGSVTLLGHELSGSVGSFLSIFSMMAAGEFGDKTQLITIGLAAQYGATSAIWVGEMAAIIPVSLANAYLFHRFSHRFDLRKAHLAGAALFAFFGLDTVLALTTGFSVWETVVGTVSTAVLAAV</sequence>
<feature type="transmembrane region" description="Helical" evidence="6">
    <location>
        <begin position="197"/>
        <end position="223"/>
    </location>
</feature>
<dbReference type="RefSeq" id="WP_276237546.1">
    <property type="nucleotide sequence ID" value="NZ_CP119989.1"/>
</dbReference>
<dbReference type="Proteomes" id="UP001596388">
    <property type="component" value="Unassembled WGS sequence"/>
</dbReference>
<proteinExistence type="inferred from homology"/>
<dbReference type="Pfam" id="PF01169">
    <property type="entry name" value="GDT1"/>
    <property type="match status" value="2"/>
</dbReference>
<dbReference type="PANTHER" id="PTHR12608">
    <property type="entry name" value="TRANSMEMBRANE PROTEIN HTP-1 RELATED"/>
    <property type="match status" value="1"/>
</dbReference>
<evidence type="ECO:0000256" key="4">
    <source>
        <dbReference type="ARBA" id="ARBA00022989"/>
    </source>
</evidence>